<evidence type="ECO:0000313" key="1">
    <source>
        <dbReference type="EMBL" id="SDK52249.1"/>
    </source>
</evidence>
<sequence length="49" mass="5368">MKSKILSLVVTALILISFNGIAGAKEVEKEPVKSTQDSISTILRLPYQH</sequence>
<reference evidence="1 2" key="1">
    <citation type="submission" date="2016-10" db="EMBL/GenBank/DDBJ databases">
        <authorList>
            <person name="de Groot N.N."/>
        </authorList>
    </citation>
    <scope>NUCLEOTIDE SEQUENCE [LARGE SCALE GENOMIC DNA]</scope>
    <source>
        <strain evidence="1 2">DSM 2895</strain>
    </source>
</reference>
<dbReference type="EMBL" id="FNED01000065">
    <property type="protein sequence ID" value="SDK52249.1"/>
    <property type="molecule type" value="Genomic_DNA"/>
</dbReference>
<dbReference type="RefSeq" id="WP_158502453.1">
    <property type="nucleotide sequence ID" value="NZ_BJOA01000325.1"/>
</dbReference>
<dbReference type="AlphaFoldDB" id="A0A1G9CKX8"/>
<name>A0A1G9CKX8_ANEMI</name>
<proteinExistence type="predicted"/>
<dbReference type="Proteomes" id="UP000182836">
    <property type="component" value="Unassembled WGS sequence"/>
</dbReference>
<dbReference type="GeneID" id="43759278"/>
<protein>
    <submittedName>
        <fullName evidence="1">Uncharacterized protein</fullName>
    </submittedName>
</protein>
<accession>A0A1G9CKX8</accession>
<organism evidence="1 2">
    <name type="scientific">Aneurinibacillus migulanus</name>
    <name type="common">Bacillus migulanus</name>
    <dbReference type="NCBI Taxonomy" id="47500"/>
    <lineage>
        <taxon>Bacteria</taxon>
        <taxon>Bacillati</taxon>
        <taxon>Bacillota</taxon>
        <taxon>Bacilli</taxon>
        <taxon>Bacillales</taxon>
        <taxon>Paenibacillaceae</taxon>
        <taxon>Aneurinibacillus group</taxon>
        <taxon>Aneurinibacillus</taxon>
    </lineage>
</organism>
<evidence type="ECO:0000313" key="2">
    <source>
        <dbReference type="Proteomes" id="UP000182836"/>
    </source>
</evidence>
<gene>
    <name evidence="1" type="ORF">SAMN04487909_1652</name>
</gene>